<dbReference type="EMBL" id="JJMU01000059">
    <property type="protein sequence ID" value="KGE13111.1"/>
    <property type="molecule type" value="Genomic_DNA"/>
</dbReference>
<evidence type="ECO:0000313" key="1">
    <source>
        <dbReference type="EMBL" id="KGE13111.1"/>
    </source>
</evidence>
<comment type="caution">
    <text evidence="1">The sequence shown here is derived from an EMBL/GenBank/DDBJ whole genome shotgun (WGS) entry which is preliminary data.</text>
</comment>
<name>A0A0B8SZQ5_9SPHI</name>
<accession>A0A0B8SZQ5</accession>
<sequence length="68" mass="7659">MHHVKLLILSLLLSVAYVGYGQVTFDSTLVYNQKAKLGRFYFDLMQHVGSVKVINEDGYDRSIASPNP</sequence>
<dbReference type="Proteomes" id="UP000031802">
    <property type="component" value="Unassembled WGS sequence"/>
</dbReference>
<proteinExistence type="predicted"/>
<reference evidence="2" key="1">
    <citation type="submission" date="2014-04" db="EMBL/GenBank/DDBJ databases">
        <title>Whole-Genome optical mapping and complete genome sequence of Sphingobacterium deserti sp. nov., a new spaces isolated from desert in the west of China.</title>
        <authorList>
            <person name="Teng C."/>
            <person name="Zhou Z."/>
            <person name="Li X."/>
            <person name="Chen M."/>
            <person name="Lin M."/>
            <person name="Wang L."/>
            <person name="Su S."/>
            <person name="Zhang C."/>
            <person name="Zhang W."/>
        </authorList>
    </citation>
    <scope>NUCLEOTIDE SEQUENCE [LARGE SCALE GENOMIC DNA]</scope>
    <source>
        <strain evidence="2">ACCC05744</strain>
    </source>
</reference>
<keyword evidence="2" id="KW-1185">Reference proteome</keyword>
<evidence type="ECO:0000313" key="2">
    <source>
        <dbReference type="Proteomes" id="UP000031802"/>
    </source>
</evidence>
<gene>
    <name evidence="1" type="ORF">DI53_3135</name>
</gene>
<protein>
    <submittedName>
        <fullName evidence="1">Uncharacterized protein</fullName>
    </submittedName>
</protein>
<dbReference type="PATRIC" id="fig|1229276.3.peg.3241"/>
<dbReference type="AlphaFoldDB" id="A0A0B8SZQ5"/>
<organism evidence="1 2">
    <name type="scientific">Sphingobacterium deserti</name>
    <dbReference type="NCBI Taxonomy" id="1229276"/>
    <lineage>
        <taxon>Bacteria</taxon>
        <taxon>Pseudomonadati</taxon>
        <taxon>Bacteroidota</taxon>
        <taxon>Sphingobacteriia</taxon>
        <taxon>Sphingobacteriales</taxon>
        <taxon>Sphingobacteriaceae</taxon>
        <taxon>Sphingobacterium</taxon>
    </lineage>
</organism>
<dbReference type="RefSeq" id="WP_037501657.1">
    <property type="nucleotide sequence ID" value="NZ_JJMU01000059.1"/>
</dbReference>
<reference evidence="1 2" key="2">
    <citation type="journal article" date="2015" name="PLoS ONE">
        <title>Whole-Genome Optical Mapping and Finished Genome Sequence of Sphingobacterium deserti sp. nov., a New Species Isolated from the Western Desert of China.</title>
        <authorList>
            <person name="Teng C."/>
            <person name="Zhou Z."/>
            <person name="Molnar I."/>
            <person name="Li X."/>
            <person name="Tang R."/>
            <person name="Chen M."/>
            <person name="Wang L."/>
            <person name="Su S."/>
            <person name="Zhang W."/>
            <person name="Lin M."/>
        </authorList>
    </citation>
    <scope>NUCLEOTIDE SEQUENCE [LARGE SCALE GENOMIC DNA]</scope>
    <source>
        <strain evidence="2">ACCC05744</strain>
    </source>
</reference>